<feature type="region of interest" description="Disordered" evidence="1">
    <location>
        <begin position="379"/>
        <end position="410"/>
    </location>
</feature>
<dbReference type="GO" id="GO:0016757">
    <property type="term" value="F:glycosyltransferase activity"/>
    <property type="evidence" value="ECO:0007669"/>
    <property type="project" value="UniProtKB-KW"/>
</dbReference>
<evidence type="ECO:0000256" key="2">
    <source>
        <dbReference type="SAM" id="Phobius"/>
    </source>
</evidence>
<dbReference type="EC" id="2.4.-.-" evidence="3"/>
<dbReference type="InterPro" id="IPR029044">
    <property type="entry name" value="Nucleotide-diphossugar_trans"/>
</dbReference>
<keyword evidence="2" id="KW-1133">Transmembrane helix</keyword>
<dbReference type="RefSeq" id="WP_377790636.1">
    <property type="nucleotide sequence ID" value="NZ_JBHLYQ010000192.1"/>
</dbReference>
<sequence length="410" mass="43567">MLALDVLAVLSAACWVVLALGRNLFWLPRPRLPRPGPEPPPGRWPALAVVVPARDEAALLPTTLPTLLHQDYPGRAVVVVVDDGSTDGTAEVARQLAAPPPPPDREPQDKERLACVVVRAGDRPAGWAGKVWALAEGAAQVPWATWLLFTDADIQHPPGSLRALVGLGESRGLDQVSVMARLEATGWSGRLLVPAFVYFFAMLYPFRTVTGRSVRRAAAAGGCLLVRRARLEAAGGLASVAGAVIDDVGLAKALARAGGRLWLGYDRGIRSVRPYPRLADLWAMVRRSAYAQLRWSPAALAGTVLAMALVFLVAPVAVVVGLLLPDTPAAVAGGLAWVIATLTFLPLVLEEGVAWPWALGLPLAAFLYLGMTLDSARQHRRGGPQWKGRALPGPAAPQRPPHAANDRPGR</sequence>
<name>A0ABV6C5H7_9ACTN</name>
<gene>
    <name evidence="3" type="ORF">ACFFRE_12395</name>
</gene>
<keyword evidence="4" id="KW-1185">Reference proteome</keyword>
<feature type="transmembrane region" description="Helical" evidence="2">
    <location>
        <begin position="187"/>
        <end position="206"/>
    </location>
</feature>
<dbReference type="PANTHER" id="PTHR43646:SF3">
    <property type="entry name" value="SLR1566 PROTEIN"/>
    <property type="match status" value="1"/>
</dbReference>
<keyword evidence="2" id="KW-0472">Membrane</keyword>
<accession>A0ABV6C5H7</accession>
<evidence type="ECO:0000313" key="4">
    <source>
        <dbReference type="Proteomes" id="UP001589788"/>
    </source>
</evidence>
<dbReference type="NCBIfam" id="TIGR03469">
    <property type="entry name" value="HpnB"/>
    <property type="match status" value="1"/>
</dbReference>
<feature type="transmembrane region" description="Helical" evidence="2">
    <location>
        <begin position="355"/>
        <end position="373"/>
    </location>
</feature>
<protein>
    <submittedName>
        <fullName evidence="3">Glycosyltransferase</fullName>
        <ecNumber evidence="3">2.4.-.-</ecNumber>
    </submittedName>
</protein>
<organism evidence="3 4">
    <name type="scientific">Aciditerrimonas ferrireducens</name>
    <dbReference type="NCBI Taxonomy" id="667306"/>
    <lineage>
        <taxon>Bacteria</taxon>
        <taxon>Bacillati</taxon>
        <taxon>Actinomycetota</taxon>
        <taxon>Acidimicrobiia</taxon>
        <taxon>Acidimicrobiales</taxon>
        <taxon>Acidimicrobiaceae</taxon>
        <taxon>Aciditerrimonas</taxon>
    </lineage>
</organism>
<keyword evidence="2" id="KW-0812">Transmembrane</keyword>
<reference evidence="3 4" key="1">
    <citation type="submission" date="2024-09" db="EMBL/GenBank/DDBJ databases">
        <authorList>
            <person name="Sun Q."/>
            <person name="Mori K."/>
        </authorList>
    </citation>
    <scope>NUCLEOTIDE SEQUENCE [LARGE SCALE GENOMIC DNA]</scope>
    <source>
        <strain evidence="3 4">JCM 15389</strain>
    </source>
</reference>
<dbReference type="Gene3D" id="3.90.550.10">
    <property type="entry name" value="Spore Coat Polysaccharide Biosynthesis Protein SpsA, Chain A"/>
    <property type="match status" value="1"/>
</dbReference>
<keyword evidence="3" id="KW-0808">Transferase</keyword>
<dbReference type="EMBL" id="JBHLYQ010000192">
    <property type="protein sequence ID" value="MFC0082928.1"/>
    <property type="molecule type" value="Genomic_DNA"/>
</dbReference>
<comment type="caution">
    <text evidence="3">The sequence shown here is derived from an EMBL/GenBank/DDBJ whole genome shotgun (WGS) entry which is preliminary data.</text>
</comment>
<feature type="transmembrane region" description="Helical" evidence="2">
    <location>
        <begin position="331"/>
        <end position="349"/>
    </location>
</feature>
<dbReference type="InterPro" id="IPR017832">
    <property type="entry name" value="Glyco_trans_2_hopen-assoc_HpnB"/>
</dbReference>
<dbReference type="Pfam" id="PF13641">
    <property type="entry name" value="Glyco_tranf_2_3"/>
    <property type="match status" value="1"/>
</dbReference>
<dbReference type="PANTHER" id="PTHR43646">
    <property type="entry name" value="GLYCOSYLTRANSFERASE"/>
    <property type="match status" value="1"/>
</dbReference>
<proteinExistence type="predicted"/>
<feature type="transmembrane region" description="Helical" evidence="2">
    <location>
        <begin position="6"/>
        <end position="25"/>
    </location>
</feature>
<keyword evidence="3" id="KW-0328">Glycosyltransferase</keyword>
<feature type="transmembrane region" description="Helical" evidence="2">
    <location>
        <begin position="298"/>
        <end position="324"/>
    </location>
</feature>
<dbReference type="SUPFAM" id="SSF53448">
    <property type="entry name" value="Nucleotide-diphospho-sugar transferases"/>
    <property type="match status" value="1"/>
</dbReference>
<dbReference type="Proteomes" id="UP001589788">
    <property type="component" value="Unassembled WGS sequence"/>
</dbReference>
<evidence type="ECO:0000313" key="3">
    <source>
        <dbReference type="EMBL" id="MFC0082928.1"/>
    </source>
</evidence>
<evidence type="ECO:0000256" key="1">
    <source>
        <dbReference type="SAM" id="MobiDB-lite"/>
    </source>
</evidence>